<evidence type="ECO:0000313" key="2">
    <source>
        <dbReference type="EMBL" id="CAL1151979.1"/>
    </source>
</evidence>
<dbReference type="EMBL" id="CAMXCT020002510">
    <property type="protein sequence ID" value="CAL1151979.1"/>
    <property type="molecule type" value="Genomic_DNA"/>
</dbReference>
<proteinExistence type="predicted"/>
<keyword evidence="4" id="KW-1185">Reference proteome</keyword>
<name>A0A9P1CVR2_9DINO</name>
<dbReference type="EMBL" id="CAMXCT010002510">
    <property type="protein sequence ID" value="CAI3998604.1"/>
    <property type="molecule type" value="Genomic_DNA"/>
</dbReference>
<dbReference type="EMBL" id="CAMXCT030002510">
    <property type="protein sequence ID" value="CAL4785916.1"/>
    <property type="molecule type" value="Genomic_DNA"/>
</dbReference>
<dbReference type="OrthoDB" id="476283at2759"/>
<protein>
    <submittedName>
        <fullName evidence="3">Cytochrome P450 704C1</fullName>
    </submittedName>
</protein>
<dbReference type="AlphaFoldDB" id="A0A9P1CVR2"/>
<evidence type="ECO:0000313" key="1">
    <source>
        <dbReference type="EMBL" id="CAI3998604.1"/>
    </source>
</evidence>
<dbReference type="Proteomes" id="UP001152797">
    <property type="component" value="Unassembled WGS sequence"/>
</dbReference>
<organism evidence="1">
    <name type="scientific">Cladocopium goreaui</name>
    <dbReference type="NCBI Taxonomy" id="2562237"/>
    <lineage>
        <taxon>Eukaryota</taxon>
        <taxon>Sar</taxon>
        <taxon>Alveolata</taxon>
        <taxon>Dinophyceae</taxon>
        <taxon>Suessiales</taxon>
        <taxon>Symbiodiniaceae</taxon>
        <taxon>Cladocopium</taxon>
    </lineage>
</organism>
<sequence length="307" mass="34173">MAVDDSCSNGTDEKADIADIGTADAVVSLGPNCLPAYHIAKAGFKRRSFPFDVLMTGSDGWSAEESSIRLAPVGLQLVLECLERNPPFSDYVSTMTPLPSINAVGNAGFTDPEFIPSAHIHDDPREPEVAAKYQRRADRFLTLLESGYRVLFIYTMRLRELKDPKHFINVAHRLPLQVAKLRELLVRRWPSSLNHLLVVVLGELPPVPPAQRALEACLSRLRSVNQSKDPWVMVRRIPDLPKVPGDPMAGFWGDDKAWTDLFSEFVIKPKDFSEACFQETTVLGSKSADDKSGFEKFVDSLKMIHPA</sequence>
<accession>A0A9P1CVR2</accession>
<reference evidence="1" key="1">
    <citation type="submission" date="2022-10" db="EMBL/GenBank/DDBJ databases">
        <authorList>
            <person name="Chen Y."/>
            <person name="Dougan E. K."/>
            <person name="Chan C."/>
            <person name="Rhodes N."/>
            <person name="Thang M."/>
        </authorList>
    </citation>
    <scope>NUCLEOTIDE SEQUENCE</scope>
</reference>
<reference evidence="2" key="2">
    <citation type="submission" date="2024-04" db="EMBL/GenBank/DDBJ databases">
        <authorList>
            <person name="Chen Y."/>
            <person name="Shah S."/>
            <person name="Dougan E. K."/>
            <person name="Thang M."/>
            <person name="Chan C."/>
        </authorList>
    </citation>
    <scope>NUCLEOTIDE SEQUENCE [LARGE SCALE GENOMIC DNA]</scope>
</reference>
<gene>
    <name evidence="1" type="ORF">C1SCF055_LOCUS24887</name>
</gene>
<evidence type="ECO:0000313" key="4">
    <source>
        <dbReference type="Proteomes" id="UP001152797"/>
    </source>
</evidence>
<evidence type="ECO:0000313" key="3">
    <source>
        <dbReference type="EMBL" id="CAL4785916.1"/>
    </source>
</evidence>
<comment type="caution">
    <text evidence="1">The sequence shown here is derived from an EMBL/GenBank/DDBJ whole genome shotgun (WGS) entry which is preliminary data.</text>
</comment>